<accession>A0A917XVY5</accession>
<name>A0A917XVY5_9BACI</name>
<evidence type="ECO:0000313" key="1">
    <source>
        <dbReference type="EMBL" id="GGN56136.1"/>
    </source>
</evidence>
<comment type="caution">
    <text evidence="1">The sequence shown here is derived from an EMBL/GenBank/DDBJ whole genome shotgun (WGS) entry which is preliminary data.</text>
</comment>
<keyword evidence="2" id="KW-1185">Reference proteome</keyword>
<gene>
    <name evidence="1" type="ORF">GCM10007971_15670</name>
</gene>
<dbReference type="EMBL" id="BMOS01000008">
    <property type="protein sequence ID" value="GGN56136.1"/>
    <property type="molecule type" value="Genomic_DNA"/>
</dbReference>
<protein>
    <submittedName>
        <fullName evidence="1">Uncharacterized protein</fullName>
    </submittedName>
</protein>
<reference evidence="1" key="1">
    <citation type="journal article" date="2014" name="Int. J. Syst. Evol. Microbiol.">
        <title>Complete genome sequence of Corynebacterium casei LMG S-19264T (=DSM 44701T), isolated from a smear-ripened cheese.</title>
        <authorList>
            <consortium name="US DOE Joint Genome Institute (JGI-PGF)"/>
            <person name="Walter F."/>
            <person name="Albersmeier A."/>
            <person name="Kalinowski J."/>
            <person name="Ruckert C."/>
        </authorList>
    </citation>
    <scope>NUCLEOTIDE SEQUENCE</scope>
    <source>
        <strain evidence="1">JCM 17251</strain>
    </source>
</reference>
<sequence length="52" mass="5739">MDKKVTETPKLKPIELKPLEELEGFELGASGGYVCDMETGICGPVNKEKEKK</sequence>
<dbReference type="RefSeq" id="WP_188856716.1">
    <property type="nucleotide sequence ID" value="NZ_BMOS01000008.1"/>
</dbReference>
<evidence type="ECO:0000313" key="2">
    <source>
        <dbReference type="Proteomes" id="UP000624041"/>
    </source>
</evidence>
<dbReference type="Proteomes" id="UP000624041">
    <property type="component" value="Unassembled WGS sequence"/>
</dbReference>
<dbReference type="AlphaFoldDB" id="A0A917XVY5"/>
<organism evidence="1 2">
    <name type="scientific">Oceanobacillus indicireducens</name>
    <dbReference type="NCBI Taxonomy" id="1004261"/>
    <lineage>
        <taxon>Bacteria</taxon>
        <taxon>Bacillati</taxon>
        <taxon>Bacillota</taxon>
        <taxon>Bacilli</taxon>
        <taxon>Bacillales</taxon>
        <taxon>Bacillaceae</taxon>
        <taxon>Oceanobacillus</taxon>
    </lineage>
</organism>
<proteinExistence type="predicted"/>
<reference evidence="1" key="2">
    <citation type="submission" date="2020-09" db="EMBL/GenBank/DDBJ databases">
        <authorList>
            <person name="Sun Q."/>
            <person name="Ohkuma M."/>
        </authorList>
    </citation>
    <scope>NUCLEOTIDE SEQUENCE</scope>
    <source>
        <strain evidence="1">JCM 17251</strain>
    </source>
</reference>